<dbReference type="AlphaFoldDB" id="S8E1T7"/>
<feature type="non-terminal residue" evidence="5">
    <location>
        <position position="379"/>
    </location>
</feature>
<dbReference type="GO" id="GO:0005524">
    <property type="term" value="F:ATP binding"/>
    <property type="evidence" value="ECO:0007669"/>
    <property type="project" value="InterPro"/>
</dbReference>
<dbReference type="GO" id="GO:0004672">
    <property type="term" value="F:protein kinase activity"/>
    <property type="evidence" value="ECO:0007669"/>
    <property type="project" value="InterPro"/>
</dbReference>
<dbReference type="InterPro" id="IPR045865">
    <property type="entry name" value="ACT-like_dom_sf"/>
</dbReference>
<reference evidence="5 6" key="1">
    <citation type="journal article" date="2013" name="BMC Genomics">
        <title>The miniature genome of a carnivorous plant Genlisea aurea contains a low number of genes and short non-coding sequences.</title>
        <authorList>
            <person name="Leushkin E.V."/>
            <person name="Sutormin R.A."/>
            <person name="Nabieva E.R."/>
            <person name="Penin A.A."/>
            <person name="Kondrashov A.S."/>
            <person name="Logacheva M.D."/>
        </authorList>
    </citation>
    <scope>NUCLEOTIDE SEQUENCE [LARGE SCALE GENOMIC DNA]</scope>
</reference>
<dbReference type="InterPro" id="IPR011009">
    <property type="entry name" value="Kinase-like_dom_sf"/>
</dbReference>
<evidence type="ECO:0000313" key="5">
    <source>
        <dbReference type="EMBL" id="EPS66282.1"/>
    </source>
</evidence>
<gene>
    <name evidence="5" type="ORF">M569_08495</name>
</gene>
<evidence type="ECO:0000313" key="6">
    <source>
        <dbReference type="Proteomes" id="UP000015453"/>
    </source>
</evidence>
<proteinExistence type="predicted"/>
<evidence type="ECO:0000256" key="1">
    <source>
        <dbReference type="ARBA" id="ARBA00022801"/>
    </source>
</evidence>
<evidence type="ECO:0000259" key="3">
    <source>
        <dbReference type="PROSITE" id="PS50011"/>
    </source>
</evidence>
<dbReference type="SUPFAM" id="SSF56112">
    <property type="entry name" value="Protein kinase-like (PK-like)"/>
    <property type="match status" value="1"/>
</dbReference>
<dbReference type="PANTHER" id="PTHR47320:SF1">
    <property type="entry name" value="BIFUNCTIONAL URIDYLYLTRANSFERASE_URIDYLYL-REMOVING ENZYME"/>
    <property type="match status" value="1"/>
</dbReference>
<dbReference type="PROSITE" id="PS51671">
    <property type="entry name" value="ACT"/>
    <property type="match status" value="1"/>
</dbReference>
<dbReference type="InterPro" id="IPR000719">
    <property type="entry name" value="Prot_kinase_dom"/>
</dbReference>
<evidence type="ECO:0008006" key="7">
    <source>
        <dbReference type="Google" id="ProtNLM"/>
    </source>
</evidence>
<feature type="domain" description="ACT" evidence="4">
    <location>
        <begin position="196"/>
        <end position="272"/>
    </location>
</feature>
<keyword evidence="6" id="KW-1185">Reference proteome</keyword>
<dbReference type="PROSITE" id="PS50011">
    <property type="entry name" value="PROTEIN_KINASE_DOM"/>
    <property type="match status" value="1"/>
</dbReference>
<dbReference type="GO" id="GO:0008773">
    <property type="term" value="F:[protein-PII] uridylyltransferase activity"/>
    <property type="evidence" value="ECO:0007669"/>
    <property type="project" value="InterPro"/>
</dbReference>
<dbReference type="InterPro" id="IPR010043">
    <property type="entry name" value="UTase/UR"/>
</dbReference>
<protein>
    <recommendedName>
        <fullName evidence="7">ACT domain-containing protein</fullName>
    </recommendedName>
</protein>
<dbReference type="InterPro" id="IPR002912">
    <property type="entry name" value="ACT_dom"/>
</dbReference>
<dbReference type="Proteomes" id="UP000015453">
    <property type="component" value="Unassembled WGS sequence"/>
</dbReference>
<feature type="compositionally biased region" description="Basic and acidic residues" evidence="2">
    <location>
        <begin position="133"/>
        <end position="150"/>
    </location>
</feature>
<feature type="domain" description="Protein kinase" evidence="3">
    <location>
        <begin position="297"/>
        <end position="379"/>
    </location>
</feature>
<accession>S8E1T7</accession>
<feature type="region of interest" description="Disordered" evidence="2">
    <location>
        <begin position="1"/>
        <end position="26"/>
    </location>
</feature>
<name>S8E1T7_9LAMI</name>
<feature type="region of interest" description="Disordered" evidence="2">
    <location>
        <begin position="126"/>
        <end position="150"/>
    </location>
</feature>
<dbReference type="PANTHER" id="PTHR47320">
    <property type="entry name" value="BIFUNCTIONAL URIDYLYLTRANSFERASE/URIDYLYL-REMOVING ENZYME"/>
    <property type="match status" value="1"/>
</dbReference>
<evidence type="ECO:0000256" key="2">
    <source>
        <dbReference type="SAM" id="MobiDB-lite"/>
    </source>
</evidence>
<dbReference type="OrthoDB" id="4062651at2759"/>
<dbReference type="SUPFAM" id="SSF55021">
    <property type="entry name" value="ACT-like"/>
    <property type="match status" value="1"/>
</dbReference>
<dbReference type="GO" id="GO:0016787">
    <property type="term" value="F:hydrolase activity"/>
    <property type="evidence" value="ECO:0007669"/>
    <property type="project" value="UniProtKB-KW"/>
</dbReference>
<sequence length="379" mass="42310">MELLLEEVGESSSPPRSYGSFGGCGSGGGGSDTIRNDVFNRLIEIGNEEATINSDFREQLEAHFNRLPPSYGLDINMDRVEDVLIHQKLLARAKDHDSQPVFHIRFLENVCTKGDDSDTELVPAPVALSHGSTNERLHASSDRDGNRQGDFETFSRLEDLNLDIRKDNNDADNEEAPVEEFSLSRMEALTLRPIHEITFSTSDKPKLLSQLSALLSDIGLNIREAHVFSTADGFSLDVFVVDGWDTEDTQGLYDAVNKAISKSQETWSGCLRSYLAFEKAIAAETGTENWEIDWRALKIEEEVDSGACGDLYRGEYLGRDVAVKILRSESLNKSLEDEFSQEVAILSFVFFDNYRQVKHENVVGFIAAYSKLPHLCIVT</sequence>
<organism evidence="5 6">
    <name type="scientific">Genlisea aurea</name>
    <dbReference type="NCBI Taxonomy" id="192259"/>
    <lineage>
        <taxon>Eukaryota</taxon>
        <taxon>Viridiplantae</taxon>
        <taxon>Streptophyta</taxon>
        <taxon>Embryophyta</taxon>
        <taxon>Tracheophyta</taxon>
        <taxon>Spermatophyta</taxon>
        <taxon>Magnoliopsida</taxon>
        <taxon>eudicotyledons</taxon>
        <taxon>Gunneridae</taxon>
        <taxon>Pentapetalae</taxon>
        <taxon>asterids</taxon>
        <taxon>lamiids</taxon>
        <taxon>Lamiales</taxon>
        <taxon>Lentibulariaceae</taxon>
        <taxon>Genlisea</taxon>
    </lineage>
</organism>
<dbReference type="EMBL" id="AUSU01003758">
    <property type="protein sequence ID" value="EPS66282.1"/>
    <property type="molecule type" value="Genomic_DNA"/>
</dbReference>
<dbReference type="Gene3D" id="3.30.200.20">
    <property type="entry name" value="Phosphorylase Kinase, domain 1"/>
    <property type="match status" value="1"/>
</dbReference>
<evidence type="ECO:0000259" key="4">
    <source>
        <dbReference type="PROSITE" id="PS51671"/>
    </source>
</evidence>
<keyword evidence="1" id="KW-0378">Hydrolase</keyword>
<comment type="caution">
    <text evidence="5">The sequence shown here is derived from an EMBL/GenBank/DDBJ whole genome shotgun (WGS) entry which is preliminary data.</text>
</comment>